<gene>
    <name evidence="3" type="primary">FGF6</name>
</gene>
<dbReference type="InterPro" id="IPR002209">
    <property type="entry name" value="Fibroblast_GF_fam"/>
</dbReference>
<evidence type="ECO:0000256" key="1">
    <source>
        <dbReference type="ARBA" id="ARBA00007936"/>
    </source>
</evidence>
<name>A0A8C6PYB1_NOTFU</name>
<proteinExistence type="inferred from homology"/>
<keyword evidence="4" id="KW-1185">Reference proteome</keyword>
<reference evidence="3" key="3">
    <citation type="submission" date="2025-09" db="UniProtKB">
        <authorList>
            <consortium name="Ensembl"/>
        </authorList>
    </citation>
    <scope>IDENTIFICATION</scope>
</reference>
<dbReference type="PRINTS" id="PR00263">
    <property type="entry name" value="HBGFFGF"/>
</dbReference>
<dbReference type="GO" id="GO:0008083">
    <property type="term" value="F:growth factor activity"/>
    <property type="evidence" value="ECO:0007669"/>
    <property type="project" value="InterPro"/>
</dbReference>
<dbReference type="Pfam" id="PF00167">
    <property type="entry name" value="FGF"/>
    <property type="match status" value="1"/>
</dbReference>
<dbReference type="InterPro" id="IPR008996">
    <property type="entry name" value="IL1/FGF"/>
</dbReference>
<dbReference type="AlphaFoldDB" id="A0A8C6PYB1"/>
<comment type="similarity">
    <text evidence="1 2">Belongs to the heparin-binding growth factors family.</text>
</comment>
<evidence type="ECO:0000256" key="2">
    <source>
        <dbReference type="RuleBase" id="RU049442"/>
    </source>
</evidence>
<organism evidence="3 4">
    <name type="scientific">Nothobranchius furzeri</name>
    <name type="common">Turquoise killifish</name>
    <dbReference type="NCBI Taxonomy" id="105023"/>
    <lineage>
        <taxon>Eukaryota</taxon>
        <taxon>Metazoa</taxon>
        <taxon>Chordata</taxon>
        <taxon>Craniata</taxon>
        <taxon>Vertebrata</taxon>
        <taxon>Euteleostomi</taxon>
        <taxon>Actinopterygii</taxon>
        <taxon>Neopterygii</taxon>
        <taxon>Teleostei</taxon>
        <taxon>Neoteleostei</taxon>
        <taxon>Acanthomorphata</taxon>
        <taxon>Ovalentaria</taxon>
        <taxon>Atherinomorphae</taxon>
        <taxon>Cyprinodontiformes</taxon>
        <taxon>Nothobranchiidae</taxon>
        <taxon>Nothobranchius</taxon>
    </lineage>
</organism>
<reference evidence="3" key="1">
    <citation type="submission" date="2014-08" db="EMBL/GenBank/DDBJ databases">
        <authorList>
            <person name="Senf B."/>
            <person name="Petzold A."/>
            <person name="Downie B.R."/>
            <person name="Koch P."/>
            <person name="Platzer M."/>
        </authorList>
    </citation>
    <scope>NUCLEOTIDE SEQUENCE [LARGE SCALE GENOMIC DNA]</scope>
    <source>
        <strain evidence="3">GRZ</strain>
    </source>
</reference>
<dbReference type="Ensembl" id="ENSNFUT00015052969.1">
    <property type="protein sequence ID" value="ENSNFUP00015050788.1"/>
    <property type="gene ID" value="ENSNFUG00015023831.1"/>
</dbReference>
<reference evidence="3" key="2">
    <citation type="submission" date="2025-08" db="UniProtKB">
        <authorList>
            <consortium name="Ensembl"/>
        </authorList>
    </citation>
    <scope>IDENTIFICATION</scope>
</reference>
<dbReference type="SMART" id="SM00442">
    <property type="entry name" value="FGF"/>
    <property type="match status" value="1"/>
</dbReference>
<dbReference type="Proteomes" id="UP000694548">
    <property type="component" value="Chromosome sgr13"/>
</dbReference>
<sequence>MAVAQRLLVSMSCEAGTPHWTLTAAVLLGFLLGIVSAYPLPSSRTNATLLEKRWETLFSRSVLGISGEKPELNWESDYLLGIKRVRRLYCNVGIGFHLQILPDGRINGVHNENQYSLIEISTVERGVVSLYGVRSELFVAMNSRGRLYGTVDSLPRRVQVQGELAPKQLQCLRVPGLQRVLHRTEQAWPGEEGQQSHYRHDCNALPTPNMTRKKKKLAITNLFAHVDYFPGNTNATYVRTNQHKRLRRLQRNTATSDNIYSNFICIFG</sequence>
<evidence type="ECO:0000313" key="4">
    <source>
        <dbReference type="Proteomes" id="UP000694548"/>
    </source>
</evidence>
<dbReference type="PANTHER" id="PTHR11486">
    <property type="entry name" value="FIBROBLAST GROWTH FACTOR"/>
    <property type="match status" value="1"/>
</dbReference>
<accession>A0A8C6PYB1</accession>
<dbReference type="GeneTree" id="ENSGT00940000157821"/>
<dbReference type="Gene3D" id="2.80.10.50">
    <property type="match status" value="1"/>
</dbReference>
<protein>
    <recommendedName>
        <fullName evidence="2">Fibroblast growth factor</fullName>
        <shortName evidence="2">FGF</shortName>
    </recommendedName>
</protein>
<dbReference type="SUPFAM" id="SSF50353">
    <property type="entry name" value="Cytokine"/>
    <property type="match status" value="1"/>
</dbReference>
<evidence type="ECO:0000313" key="3">
    <source>
        <dbReference type="Ensembl" id="ENSNFUP00015050788.1"/>
    </source>
</evidence>